<proteinExistence type="predicted"/>
<evidence type="ECO:0000313" key="2">
    <source>
        <dbReference type="EMBL" id="WWP24036.1"/>
    </source>
</evidence>
<organism evidence="2 3">
    <name type="scientific">Paenibacillus amylolyticus</name>
    <dbReference type="NCBI Taxonomy" id="1451"/>
    <lineage>
        <taxon>Bacteria</taxon>
        <taxon>Bacillati</taxon>
        <taxon>Bacillota</taxon>
        <taxon>Bacilli</taxon>
        <taxon>Bacillales</taxon>
        <taxon>Paenibacillaceae</taxon>
        <taxon>Paenibacillus</taxon>
    </lineage>
</organism>
<evidence type="ECO:0000256" key="1">
    <source>
        <dbReference type="SAM" id="MobiDB-lite"/>
    </source>
</evidence>
<reference evidence="2 3" key="1">
    <citation type="submission" date="2024-02" db="EMBL/GenBank/DDBJ databases">
        <title>Complete sequences of two Paenibacillus sp. strains and one Lysinibacillus strain isolated from the environment on STAA medium highlight biotechnological potential.</title>
        <authorList>
            <person name="Attere S.A."/>
            <person name="Piche L.C."/>
            <person name="Intertaglia L."/>
            <person name="Lami R."/>
            <person name="Charette S.J."/>
            <person name="Vincent A.T."/>
        </authorList>
    </citation>
    <scope>NUCLEOTIDE SEQUENCE [LARGE SCALE GENOMIC DNA]</scope>
    <source>
        <strain evidence="2 3">Y5S-7</strain>
        <plasmid evidence="2 3">pY5S7-1</plasmid>
    </source>
</reference>
<dbReference type="Proteomes" id="UP001364764">
    <property type="component" value="Plasmid pY5S7-1"/>
</dbReference>
<dbReference type="RefSeq" id="WP_338709157.1">
    <property type="nucleotide sequence ID" value="NZ_CP145893.1"/>
</dbReference>
<name>A0ABD8B3B7_PAEAM</name>
<evidence type="ECO:0000313" key="3">
    <source>
        <dbReference type="Proteomes" id="UP001364764"/>
    </source>
</evidence>
<gene>
    <name evidence="2" type="primary">cas8c</name>
    <name evidence="2" type="ORF">V6668_30730</name>
</gene>
<feature type="region of interest" description="Disordered" evidence="1">
    <location>
        <begin position="347"/>
        <end position="367"/>
    </location>
</feature>
<sequence>MSWLANLTQTYNNNILSVGRFETKKNGREYALIPVAHTTQTAHIEVHLDGKGNFVTAYVRDKVEGSTIIPCTEAAASRTSAPVPYPLFDKLVYVAGDFNQFCGDVKGTPYDDYLAQLKAWCDSPYSHEKVQSVYDYTRKGTLIADLIAEGILHVDEQGKLRDKWAPAPSQESIEKPPIFNVLASDQSSAFVRFAVNIPGEPEARLWRDIEVQQLFVQFYENSLVDMDICYVTGEKLPVADKHTSRIRHSGDKSKLISANDSAGFTFRGRFRTSREAASVSYMASQKGHNALKWLIDRQGITIDGKVFVVWGNQRLELPEPHQDALELREAAQELQGFDEDSEFEEDFDLGANDDKSSNSGHVAPAGDTTSKAFAREIKKAIGGYRYDGEHYAHVTIMVLDAATPGRMSITYYQDLNHEDYLDRLQAWHTSCYWQHRYRKDKDSQWTTFTGAPATRDIAFAAYGPRASDKLVKGLMERILPCIIEVGCELPRDIVRSAVQRASNPVGMEPWEWEKTLSIACALVNKENEKEGFDVGLNTETTDRSYLFGRMLAIADVLERRALGREEKRASNAVRYMNAFAQRPGRTWSIIQSNLQPYQAKMGTDARYYNSLLDEVGAMLSLEDYTDKPLTGLYLLGFYSQRNDLYTSKKATEATGTSDTQQGEDNDTQEEN</sequence>
<accession>A0ABD8B3B7</accession>
<dbReference type="Pfam" id="PF09709">
    <property type="entry name" value="Cas_Csd1"/>
    <property type="match status" value="1"/>
</dbReference>
<dbReference type="NCBIfam" id="TIGR01863">
    <property type="entry name" value="cas_Csd1"/>
    <property type="match status" value="1"/>
</dbReference>
<dbReference type="GeneID" id="93479945"/>
<dbReference type="CDD" id="cd09757">
    <property type="entry name" value="Cas8c_I-C"/>
    <property type="match status" value="1"/>
</dbReference>
<feature type="region of interest" description="Disordered" evidence="1">
    <location>
        <begin position="649"/>
        <end position="671"/>
    </location>
</feature>
<dbReference type="InterPro" id="IPR010144">
    <property type="entry name" value="CRISPR-assoc_prot_Csd1-typ"/>
</dbReference>
<dbReference type="EMBL" id="CP145893">
    <property type="protein sequence ID" value="WWP24036.1"/>
    <property type="molecule type" value="Genomic_DNA"/>
</dbReference>
<geneLocation type="plasmid" evidence="2 3">
    <name>pY5S7-1</name>
</geneLocation>
<keyword evidence="2" id="KW-0614">Plasmid</keyword>
<dbReference type="AlphaFoldDB" id="A0ABD8B3B7"/>
<protein>
    <submittedName>
        <fullName evidence="2">Type I-C CRISPR-associated protein Cas8c/Csd1</fullName>
    </submittedName>
</protein>
<feature type="compositionally biased region" description="Acidic residues" evidence="1">
    <location>
        <begin position="661"/>
        <end position="671"/>
    </location>
</feature>